<evidence type="ECO:0000313" key="1">
    <source>
        <dbReference type="EMBL" id="MPC98638.1"/>
    </source>
</evidence>
<sequence length="135" mass="16076">MLRHAAIIYTYTSPSLIAGVAVFTCAEAGKEKEEEEKEEEWEMKEGFVVRYLESFTSIYIWFTSVYRDLIRFCKGFLSVYRQGKEELGKKRRFTGERQLGKSVWWYLKGFTWFFKRFRVCCEGGEKRVLVVRCKS</sequence>
<gene>
    <name evidence="1" type="ORF">E2C01_094015</name>
</gene>
<accession>A0A5B7K0C3</accession>
<protein>
    <submittedName>
        <fullName evidence="1">Uncharacterized protein</fullName>
    </submittedName>
</protein>
<keyword evidence="2" id="KW-1185">Reference proteome</keyword>
<name>A0A5B7K0C3_PORTR</name>
<evidence type="ECO:0000313" key="2">
    <source>
        <dbReference type="Proteomes" id="UP000324222"/>
    </source>
</evidence>
<reference evidence="1 2" key="1">
    <citation type="submission" date="2019-05" db="EMBL/GenBank/DDBJ databases">
        <title>Another draft genome of Portunus trituberculatus and its Hox gene families provides insights of decapod evolution.</title>
        <authorList>
            <person name="Jeong J.-H."/>
            <person name="Song I."/>
            <person name="Kim S."/>
            <person name="Choi T."/>
            <person name="Kim D."/>
            <person name="Ryu S."/>
            <person name="Kim W."/>
        </authorList>
    </citation>
    <scope>NUCLEOTIDE SEQUENCE [LARGE SCALE GENOMIC DNA]</scope>
    <source>
        <tissue evidence="1">Muscle</tissue>
    </source>
</reference>
<comment type="caution">
    <text evidence="1">The sequence shown here is derived from an EMBL/GenBank/DDBJ whole genome shotgun (WGS) entry which is preliminary data.</text>
</comment>
<dbReference type="AlphaFoldDB" id="A0A5B7K0C3"/>
<dbReference type="Proteomes" id="UP000324222">
    <property type="component" value="Unassembled WGS sequence"/>
</dbReference>
<organism evidence="1 2">
    <name type="scientific">Portunus trituberculatus</name>
    <name type="common">Swimming crab</name>
    <name type="synonym">Neptunus trituberculatus</name>
    <dbReference type="NCBI Taxonomy" id="210409"/>
    <lineage>
        <taxon>Eukaryota</taxon>
        <taxon>Metazoa</taxon>
        <taxon>Ecdysozoa</taxon>
        <taxon>Arthropoda</taxon>
        <taxon>Crustacea</taxon>
        <taxon>Multicrustacea</taxon>
        <taxon>Malacostraca</taxon>
        <taxon>Eumalacostraca</taxon>
        <taxon>Eucarida</taxon>
        <taxon>Decapoda</taxon>
        <taxon>Pleocyemata</taxon>
        <taxon>Brachyura</taxon>
        <taxon>Eubrachyura</taxon>
        <taxon>Portunoidea</taxon>
        <taxon>Portunidae</taxon>
        <taxon>Portuninae</taxon>
        <taxon>Portunus</taxon>
    </lineage>
</organism>
<proteinExistence type="predicted"/>
<dbReference type="EMBL" id="VSRR010114958">
    <property type="protein sequence ID" value="MPC98638.1"/>
    <property type="molecule type" value="Genomic_DNA"/>
</dbReference>